<protein>
    <recommendedName>
        <fullName evidence="4">non-specific serine/threonine protein kinase</fullName>
        <ecNumber evidence="4">2.7.11.1</ecNumber>
    </recommendedName>
</protein>
<dbReference type="InterPro" id="IPR017441">
    <property type="entry name" value="Protein_kinase_ATP_BS"/>
</dbReference>
<dbReference type="PROSITE" id="PS00109">
    <property type="entry name" value="PROTEIN_KINASE_TYR"/>
    <property type="match status" value="1"/>
</dbReference>
<evidence type="ECO:0000256" key="2">
    <source>
        <dbReference type="ARBA" id="ARBA00004236"/>
    </source>
</evidence>
<dbReference type="Gene3D" id="3.80.10.10">
    <property type="entry name" value="Ribonuclease Inhibitor"/>
    <property type="match status" value="3"/>
</dbReference>
<dbReference type="PROSITE" id="PS51450">
    <property type="entry name" value="LRR"/>
    <property type="match status" value="1"/>
</dbReference>
<reference evidence="27" key="1">
    <citation type="journal article" date="2023" name="Mol. Ecol. Resour.">
        <title>Chromosome-level genome assembly of a triploid poplar Populus alba 'Berolinensis'.</title>
        <authorList>
            <person name="Chen S."/>
            <person name="Yu Y."/>
            <person name="Wang X."/>
            <person name="Wang S."/>
            <person name="Zhang T."/>
            <person name="Zhou Y."/>
            <person name="He R."/>
            <person name="Meng N."/>
            <person name="Wang Y."/>
            <person name="Liu W."/>
            <person name="Liu Z."/>
            <person name="Liu J."/>
            <person name="Guo Q."/>
            <person name="Huang H."/>
            <person name="Sederoff R.R."/>
            <person name="Wang G."/>
            <person name="Qu G."/>
            <person name="Chen S."/>
        </authorList>
    </citation>
    <scope>NUCLEOTIDE SEQUENCE</scope>
    <source>
        <strain evidence="27">SC-2020</strain>
    </source>
</reference>
<gene>
    <name evidence="27" type="ORF">NC653_030663</name>
</gene>
<keyword evidence="17 24" id="KW-0472">Membrane</keyword>
<keyword evidence="6" id="KW-0723">Serine/threonine-protein kinase</keyword>
<feature type="domain" description="Protein kinase" evidence="26">
    <location>
        <begin position="640"/>
        <end position="916"/>
    </location>
</feature>
<evidence type="ECO:0000256" key="1">
    <source>
        <dbReference type="ARBA" id="ARBA00004191"/>
    </source>
</evidence>
<dbReference type="InterPro" id="IPR001611">
    <property type="entry name" value="Leu-rich_rpt"/>
</dbReference>
<keyword evidence="9" id="KW-0808">Transferase</keyword>
<dbReference type="SUPFAM" id="SSF56112">
    <property type="entry name" value="Protein kinase-like (PK-like)"/>
    <property type="match status" value="1"/>
</dbReference>
<feature type="signal peptide" evidence="25">
    <location>
        <begin position="1"/>
        <end position="23"/>
    </location>
</feature>
<keyword evidence="13 23" id="KW-0547">Nucleotide-binding</keyword>
<dbReference type="InterPro" id="IPR000719">
    <property type="entry name" value="Prot_kinase_dom"/>
</dbReference>
<accession>A0AAD6LWV4</accession>
<evidence type="ECO:0000256" key="5">
    <source>
        <dbReference type="ARBA" id="ARBA00022512"/>
    </source>
</evidence>
<dbReference type="GO" id="GO:0005886">
    <property type="term" value="C:plasma membrane"/>
    <property type="evidence" value="ECO:0007669"/>
    <property type="project" value="UniProtKB-SubCell"/>
</dbReference>
<evidence type="ECO:0000256" key="21">
    <source>
        <dbReference type="ARBA" id="ARBA00047899"/>
    </source>
</evidence>
<dbReference type="GO" id="GO:0004674">
    <property type="term" value="F:protein serine/threonine kinase activity"/>
    <property type="evidence" value="ECO:0007669"/>
    <property type="project" value="UniProtKB-KW"/>
</dbReference>
<comment type="catalytic activity">
    <reaction evidence="21">
        <text>L-threonyl-[protein] + ATP = O-phospho-L-threonyl-[protein] + ADP + H(+)</text>
        <dbReference type="Rhea" id="RHEA:46608"/>
        <dbReference type="Rhea" id="RHEA-COMP:11060"/>
        <dbReference type="Rhea" id="RHEA-COMP:11605"/>
        <dbReference type="ChEBI" id="CHEBI:15378"/>
        <dbReference type="ChEBI" id="CHEBI:30013"/>
        <dbReference type="ChEBI" id="CHEBI:30616"/>
        <dbReference type="ChEBI" id="CHEBI:61977"/>
        <dbReference type="ChEBI" id="CHEBI:456216"/>
        <dbReference type="EC" id="2.7.11.1"/>
    </reaction>
</comment>
<proteinExistence type="inferred from homology"/>
<evidence type="ECO:0000256" key="17">
    <source>
        <dbReference type="ARBA" id="ARBA00023136"/>
    </source>
</evidence>
<comment type="catalytic activity">
    <reaction evidence="22">
        <text>L-seryl-[protein] + ATP = O-phospho-L-seryl-[protein] + ADP + H(+)</text>
        <dbReference type="Rhea" id="RHEA:17989"/>
        <dbReference type="Rhea" id="RHEA-COMP:9863"/>
        <dbReference type="Rhea" id="RHEA-COMP:11604"/>
        <dbReference type="ChEBI" id="CHEBI:15378"/>
        <dbReference type="ChEBI" id="CHEBI:29999"/>
        <dbReference type="ChEBI" id="CHEBI:30616"/>
        <dbReference type="ChEBI" id="CHEBI:83421"/>
        <dbReference type="ChEBI" id="CHEBI:456216"/>
        <dbReference type="EC" id="2.7.11.1"/>
    </reaction>
</comment>
<keyword evidence="11 25" id="KW-0732">Signal</keyword>
<keyword evidence="15 23" id="KW-0067">ATP-binding</keyword>
<feature type="transmembrane region" description="Helical" evidence="24">
    <location>
        <begin position="699"/>
        <end position="719"/>
    </location>
</feature>
<keyword evidence="19" id="KW-0325">Glycoprotein</keyword>
<dbReference type="SUPFAM" id="SSF52058">
    <property type="entry name" value="L domain-like"/>
    <property type="match status" value="2"/>
</dbReference>
<evidence type="ECO:0000313" key="27">
    <source>
        <dbReference type="EMBL" id="KAJ6974611.1"/>
    </source>
</evidence>
<dbReference type="Pfam" id="PF13855">
    <property type="entry name" value="LRR_8"/>
    <property type="match status" value="2"/>
</dbReference>
<evidence type="ECO:0000313" key="28">
    <source>
        <dbReference type="Proteomes" id="UP001164929"/>
    </source>
</evidence>
<keyword evidence="10 24" id="KW-0812">Transmembrane</keyword>
<dbReference type="FunFam" id="3.80.10.10:FF:000233">
    <property type="entry name" value="Leucine-rich repeat receptor-like protein kinase TDR"/>
    <property type="match status" value="1"/>
</dbReference>
<dbReference type="Pfam" id="PF08263">
    <property type="entry name" value="LRRNT_2"/>
    <property type="match status" value="1"/>
</dbReference>
<dbReference type="GO" id="GO:0009791">
    <property type="term" value="P:post-embryonic development"/>
    <property type="evidence" value="ECO:0007669"/>
    <property type="project" value="UniProtKB-ARBA"/>
</dbReference>
<evidence type="ECO:0000256" key="11">
    <source>
        <dbReference type="ARBA" id="ARBA00022729"/>
    </source>
</evidence>
<evidence type="ECO:0000256" key="7">
    <source>
        <dbReference type="ARBA" id="ARBA00022553"/>
    </source>
</evidence>
<dbReference type="EC" id="2.7.11.1" evidence="4"/>
<evidence type="ECO:0000256" key="14">
    <source>
        <dbReference type="ARBA" id="ARBA00022777"/>
    </source>
</evidence>
<dbReference type="PANTHER" id="PTHR48053:SF166">
    <property type="entry name" value="PROTEIN KINASE DOMAIN-CONTAINING PROTEIN"/>
    <property type="match status" value="1"/>
</dbReference>
<dbReference type="AlphaFoldDB" id="A0AAD6LWV4"/>
<keyword evidence="12" id="KW-0677">Repeat</keyword>
<dbReference type="GO" id="GO:0005524">
    <property type="term" value="F:ATP binding"/>
    <property type="evidence" value="ECO:0007669"/>
    <property type="project" value="UniProtKB-UniRule"/>
</dbReference>
<dbReference type="Pfam" id="PF00069">
    <property type="entry name" value="Pkinase"/>
    <property type="match status" value="1"/>
</dbReference>
<dbReference type="FunFam" id="3.30.200.20:FF:000309">
    <property type="entry name" value="Leucine-rich repeat receptor protein kinase MSP1"/>
    <property type="match status" value="1"/>
</dbReference>
<dbReference type="PROSITE" id="PS00107">
    <property type="entry name" value="PROTEIN_KINASE_ATP"/>
    <property type="match status" value="1"/>
</dbReference>
<dbReference type="Proteomes" id="UP001164929">
    <property type="component" value="Chromosome 13"/>
</dbReference>
<comment type="similarity">
    <text evidence="20">Belongs to the polygalacturonase-inhibiting protein family.</text>
</comment>
<evidence type="ECO:0000256" key="12">
    <source>
        <dbReference type="ARBA" id="ARBA00022737"/>
    </source>
</evidence>
<evidence type="ECO:0000256" key="25">
    <source>
        <dbReference type="SAM" id="SignalP"/>
    </source>
</evidence>
<evidence type="ECO:0000256" key="9">
    <source>
        <dbReference type="ARBA" id="ARBA00022679"/>
    </source>
</evidence>
<dbReference type="InterPro" id="IPR032675">
    <property type="entry name" value="LRR_dom_sf"/>
</dbReference>
<keyword evidence="28" id="KW-1185">Reference proteome</keyword>
<dbReference type="FunFam" id="3.80.10.10:FF:000400">
    <property type="entry name" value="Nuclear pore complex protein NUP107"/>
    <property type="match status" value="1"/>
</dbReference>
<dbReference type="SMART" id="SM00369">
    <property type="entry name" value="LRR_TYP"/>
    <property type="match status" value="6"/>
</dbReference>
<evidence type="ECO:0000256" key="19">
    <source>
        <dbReference type="ARBA" id="ARBA00023180"/>
    </source>
</evidence>
<evidence type="ECO:0000256" key="20">
    <source>
        <dbReference type="ARBA" id="ARBA00038043"/>
    </source>
</evidence>
<evidence type="ECO:0000256" key="16">
    <source>
        <dbReference type="ARBA" id="ARBA00022989"/>
    </source>
</evidence>
<keyword evidence="14 27" id="KW-0418">Kinase</keyword>
<feature type="chain" id="PRO_5041999333" description="non-specific serine/threonine protein kinase" evidence="25">
    <location>
        <begin position="24"/>
        <end position="942"/>
    </location>
</feature>
<evidence type="ECO:0000256" key="8">
    <source>
        <dbReference type="ARBA" id="ARBA00022614"/>
    </source>
</evidence>
<dbReference type="PANTHER" id="PTHR48053">
    <property type="entry name" value="LEUCINE RICH REPEAT FAMILY PROTEIN, EXPRESSED"/>
    <property type="match status" value="1"/>
</dbReference>
<dbReference type="Pfam" id="PF00560">
    <property type="entry name" value="LRR_1"/>
    <property type="match status" value="5"/>
</dbReference>
<evidence type="ECO:0000256" key="6">
    <source>
        <dbReference type="ARBA" id="ARBA00022527"/>
    </source>
</evidence>
<dbReference type="PROSITE" id="PS50011">
    <property type="entry name" value="PROTEIN_KINASE_DOM"/>
    <property type="match status" value="1"/>
</dbReference>
<dbReference type="FunFam" id="1.10.510.10:FF:000445">
    <property type="entry name" value="MDIS1-interacting receptor like kinase 2"/>
    <property type="match status" value="1"/>
</dbReference>
<evidence type="ECO:0000256" key="24">
    <source>
        <dbReference type="SAM" id="Phobius"/>
    </source>
</evidence>
<sequence>MVSLLQKPFSKFLLLMFIPSFFAFPPNSSATSFGAAKYVAAGNKEAEALLKWKASLDDNHTQSVLSSWVGSSPCKWLGITCDNSGSVVNFSLPNFDLRGTLHSFNFSSFPNLLTLNLLNNSLYGTIPSHISNLTKITNLNLCDNHFTGNIPLEIGLLTSLNFLYLCVNNLTGLIPASIGTLKHLSVFYLWGNKLSGYIPSSIGNMTMLTRLSLTMNNLSGSIPREIGQLESLVELSLSHNNLNGSLPPEMNNLTYLMDLQLFSNNFTGHLPPDLCLGGLLVNFTAAYNHFSGPIPKSLRNCTRLFRVRLEWNQLTGNISEDFGLHPHLNYVDLSHNNLYGALTWKWGGFHNLVSLKLSNNNITGEIPSELGKATGLRMIDLSSNLLKGTIPKELGQLKALFNLTLHNNHLSGVVPFQMLSQLQFLNLASNNLGGSIPKQLGECSNLLQLNLSHNKFIGSIPSEIGFLHFLGDLDLSGNLLAGEIPSEIGQLKQLETMNLSHNKLSGLIPTAFVDLVSLTTVDISYNELEGPIPKIKGFIEAPFEAFMNNSGLCGNASGLKPCTLLTSRRKSNKIVILILFPLLGSLLLLLTMVGCLYFRHQTSKERISFLGERQSPLNLAVWGYEEEILHETIIQATNNFNSNNYIGKGGYGIVYRAMLPIGQVVAVKKLHSSREGKLMDLKTFRNEIRMLIDIRHRNIVRLYGFCSLIEHSFLVYEFIERGSLKMNLSSEEQATDLDWNRRLNVVKGVANALSYLHHDCSPPIIHRDISSSNVLLDSEYEAHVSDFGTARLLMPDSTNWTSFAGTFGYTAPELAYTMRVNEKCDVYSFGVVTMEVIMGMHPGDLISSLSASAFSSSSFSQINQYALLKDVIDQRIPLPENRVAEGVVSIIKIAFACLLANPQSRPTMGKVASELIARWPPLPKSFSAITLEDLMPQTTVTG</sequence>
<dbReference type="Gene3D" id="1.10.510.10">
    <property type="entry name" value="Transferase(Phosphotransferase) domain 1"/>
    <property type="match status" value="1"/>
</dbReference>
<keyword evidence="7" id="KW-0597">Phosphoprotein</keyword>
<dbReference type="InterPro" id="IPR003591">
    <property type="entry name" value="Leu-rich_rpt_typical-subtyp"/>
</dbReference>
<dbReference type="InterPro" id="IPR013210">
    <property type="entry name" value="LRR_N_plant-typ"/>
</dbReference>
<evidence type="ECO:0000256" key="3">
    <source>
        <dbReference type="ARBA" id="ARBA00004479"/>
    </source>
</evidence>
<organism evidence="27 28">
    <name type="scientific">Populus alba x Populus x berolinensis</name>
    <dbReference type="NCBI Taxonomy" id="444605"/>
    <lineage>
        <taxon>Eukaryota</taxon>
        <taxon>Viridiplantae</taxon>
        <taxon>Streptophyta</taxon>
        <taxon>Embryophyta</taxon>
        <taxon>Tracheophyta</taxon>
        <taxon>Spermatophyta</taxon>
        <taxon>Magnoliopsida</taxon>
        <taxon>eudicotyledons</taxon>
        <taxon>Gunneridae</taxon>
        <taxon>Pentapetalae</taxon>
        <taxon>rosids</taxon>
        <taxon>fabids</taxon>
        <taxon>Malpighiales</taxon>
        <taxon>Salicaceae</taxon>
        <taxon>Saliceae</taxon>
        <taxon>Populus</taxon>
    </lineage>
</organism>
<keyword evidence="18 27" id="KW-0675">Receptor</keyword>
<evidence type="ECO:0000256" key="13">
    <source>
        <dbReference type="ARBA" id="ARBA00022741"/>
    </source>
</evidence>
<dbReference type="InterPro" id="IPR008266">
    <property type="entry name" value="Tyr_kinase_AS"/>
</dbReference>
<keyword evidence="8" id="KW-0433">Leucine-rich repeat</keyword>
<dbReference type="InterPro" id="IPR051716">
    <property type="entry name" value="Plant_RL_S/T_kinase"/>
</dbReference>
<comment type="subcellular location">
    <subcellularLocation>
        <location evidence="2">Cell membrane</location>
    </subcellularLocation>
    <subcellularLocation>
        <location evidence="3">Membrane</location>
        <topology evidence="3">Single-pass type I membrane protein</topology>
    </subcellularLocation>
    <subcellularLocation>
        <location evidence="1">Secreted</location>
        <location evidence="1">Cell wall</location>
    </subcellularLocation>
</comment>
<evidence type="ECO:0000259" key="26">
    <source>
        <dbReference type="PROSITE" id="PS50011"/>
    </source>
</evidence>
<name>A0AAD6LWV4_9ROSI</name>
<dbReference type="Gene3D" id="3.30.200.20">
    <property type="entry name" value="Phosphorylase Kinase, domain 1"/>
    <property type="match status" value="1"/>
</dbReference>
<evidence type="ECO:0000256" key="18">
    <source>
        <dbReference type="ARBA" id="ARBA00023170"/>
    </source>
</evidence>
<keyword evidence="16 24" id="KW-1133">Transmembrane helix</keyword>
<comment type="caution">
    <text evidence="27">The sequence shown here is derived from an EMBL/GenBank/DDBJ whole genome shotgun (WGS) entry which is preliminary data.</text>
</comment>
<keyword evidence="5" id="KW-0134">Cell wall</keyword>
<evidence type="ECO:0000256" key="10">
    <source>
        <dbReference type="ARBA" id="ARBA00022692"/>
    </source>
</evidence>
<evidence type="ECO:0000256" key="22">
    <source>
        <dbReference type="ARBA" id="ARBA00048679"/>
    </source>
</evidence>
<dbReference type="InterPro" id="IPR011009">
    <property type="entry name" value="Kinase-like_dom_sf"/>
</dbReference>
<feature type="binding site" evidence="23">
    <location>
        <position position="669"/>
    </location>
    <ligand>
        <name>ATP</name>
        <dbReference type="ChEBI" id="CHEBI:30616"/>
    </ligand>
</feature>
<evidence type="ECO:0000256" key="23">
    <source>
        <dbReference type="PROSITE-ProRule" id="PRU10141"/>
    </source>
</evidence>
<dbReference type="EMBL" id="JAQIZT010000013">
    <property type="protein sequence ID" value="KAJ6974611.1"/>
    <property type="molecule type" value="Genomic_DNA"/>
</dbReference>
<evidence type="ECO:0000256" key="4">
    <source>
        <dbReference type="ARBA" id="ARBA00012513"/>
    </source>
</evidence>
<evidence type="ECO:0000256" key="15">
    <source>
        <dbReference type="ARBA" id="ARBA00022840"/>
    </source>
</evidence>
<feature type="transmembrane region" description="Helical" evidence="24">
    <location>
        <begin position="574"/>
        <end position="598"/>
    </location>
</feature>
<keyword evidence="5" id="KW-0964">Secreted</keyword>